<proteinExistence type="predicted"/>
<gene>
    <name evidence="2" type="ORF">CCUS01_14125</name>
</gene>
<dbReference type="Proteomes" id="UP001239213">
    <property type="component" value="Unassembled WGS sequence"/>
</dbReference>
<evidence type="ECO:0000256" key="1">
    <source>
        <dbReference type="SAM" id="MobiDB-lite"/>
    </source>
</evidence>
<accession>A0AAI9Y9Y5</accession>
<keyword evidence="3" id="KW-1185">Reference proteome</keyword>
<protein>
    <submittedName>
        <fullName evidence="2">Uncharacterized protein</fullName>
    </submittedName>
</protein>
<evidence type="ECO:0000313" key="2">
    <source>
        <dbReference type="EMBL" id="KAK1492094.1"/>
    </source>
</evidence>
<dbReference type="EMBL" id="MPDP01000032">
    <property type="protein sequence ID" value="KAK1492094.1"/>
    <property type="molecule type" value="Genomic_DNA"/>
</dbReference>
<comment type="caution">
    <text evidence="2">The sequence shown here is derived from an EMBL/GenBank/DDBJ whole genome shotgun (WGS) entry which is preliminary data.</text>
</comment>
<feature type="compositionally biased region" description="Polar residues" evidence="1">
    <location>
        <begin position="625"/>
        <end position="642"/>
    </location>
</feature>
<evidence type="ECO:0000313" key="3">
    <source>
        <dbReference type="Proteomes" id="UP001239213"/>
    </source>
</evidence>
<organism evidence="2 3">
    <name type="scientific">Colletotrichum cuscutae</name>
    <dbReference type="NCBI Taxonomy" id="1209917"/>
    <lineage>
        <taxon>Eukaryota</taxon>
        <taxon>Fungi</taxon>
        <taxon>Dikarya</taxon>
        <taxon>Ascomycota</taxon>
        <taxon>Pezizomycotina</taxon>
        <taxon>Sordariomycetes</taxon>
        <taxon>Hypocreomycetidae</taxon>
        <taxon>Glomerellales</taxon>
        <taxon>Glomerellaceae</taxon>
        <taxon>Colletotrichum</taxon>
        <taxon>Colletotrichum acutatum species complex</taxon>
    </lineage>
</organism>
<sequence length="1205" mass="134287">MDERCRQCYDKSSIDLRKPLLYHTKIPLASNANRSNVFSWSASSCTTNAIITPPPLASDACICQHNVHASIAEGSNLLTTPGTALCMHSHLRSVCCCRKGDTLLSDRKGQLGALFRIIVASPTCVKLISSPLGPRSFSGTRTWRKYPSRIRLGHHGFENCNGADETLRPLNALFVSSRMGRKRPFRPRCKLNDVFFLFPIPMDKEHKTVIIPDLWTCNGEEELGNFFFSIGTSLRARKWKTSFRHEEMLAKYQHSVLRETSIINSGSKLRKTHIIQGHQKFTHQDRNEQITHGYPEDSFHEPRTHVHLWGLNIHAHIYIHTNTHSYQPLNPIWCSIAPSSILGFGIPPLDSGGQFVVAGISYPLLKVVSVALSKMIDVQDARYDRNLSFTIDPSSAMPIRLYARIFAVLVSATTNFSQQHNVLHGNNAAVEFPRRKTETPDLGTSAPASSSPTIYTSVENCYRFHISTDCCDAVKLRVDVVSHSDCIHLATDTTALTSRSFPVGIIRAEEEVRGFSDRCKRTLHLLTPNEGLVGSATSSSHMYTQFNTMIIELRIGRKAFLADVYTNTFCCGQDAPLALGSQHEGVWTGKDMSAESRIAIFVNHMQKPNAPMPQGGFFQPRLPMNKQNEANPASETSTTADKSSSRQDIILGPECELFSLKIQDSLICAYQGRRYATASKAQDLLQNLHRSEISLIVTLEATISIAISDESIPEAANLALMLESAIMVFTVEPSVFESLPSYLLTNYWRDWSGTSSCFPNVSYVFHTSQDLRCCDSQAYGQTGQRENLAKAPVYPEELALTTEAPNRKRASILRYVKSRKGMLGCADGPFHMLTRLLTLIKTTTLTLFRLFNWRYTTHSDLSQSLLRRRESLTGGVAPTEDDFLPPEVLCGKASFGKLFFCQNYSLLLTVNRLTVGQNGIHRGGIISTTPSLAVPLGSLLFFLPEFLPPDQPPDYWPLGDGAPEVLEYSRHKRDLEYDRAVSNSPPASFELLARESRREKARFNKTSLSGRHAELLLLIAAEEIHLDHLLLPRVNLAAEGFLHQAFFLPELLAERAPLTSAPQPAAGSDRWYRASPNPYLDSFVQKLAAEVSHPSTPPPKSNSQQLLEFPTSTKYLPGAHPPFSAKFAVSLHPSIFPHPFAPSSMELQRKVPGVSISTANITTSIRWSSPTQLLIRPSLACLWESGRDPEFSNGYGRMWLLEQSL</sequence>
<name>A0AAI9Y9Y5_9PEZI</name>
<feature type="region of interest" description="Disordered" evidence="1">
    <location>
        <begin position="621"/>
        <end position="646"/>
    </location>
</feature>
<reference evidence="2" key="1">
    <citation type="submission" date="2016-11" db="EMBL/GenBank/DDBJ databases">
        <title>The genome sequence of Colletotrichum cuscutae.</title>
        <authorList>
            <person name="Baroncelli R."/>
        </authorList>
    </citation>
    <scope>NUCLEOTIDE SEQUENCE</scope>
    <source>
        <strain evidence="2">IMI 304802</strain>
    </source>
</reference>
<dbReference type="AlphaFoldDB" id="A0AAI9Y9Y5"/>